<dbReference type="Pfam" id="PF04093">
    <property type="entry name" value="MreD"/>
    <property type="match status" value="1"/>
</dbReference>
<evidence type="ECO:0000313" key="10">
    <source>
        <dbReference type="Proteomes" id="UP000187608"/>
    </source>
</evidence>
<keyword evidence="5" id="KW-0133">Cell shape</keyword>
<evidence type="ECO:0000256" key="3">
    <source>
        <dbReference type="ARBA" id="ARBA00022475"/>
    </source>
</evidence>
<sequence>MRHIWLSLLALLFIVMEGMVVNLLPPSLLFAEWFIIPHWTLVFLLLMSIYFDSSETYVSLWYALVSGLFIDIIYTDILGVHMMVYVIVVYIIHGVNKLLQSNLLVVALLVLTGVAMADTLLYVVYSFLNLTDLPWGTYAGNRLWPTLLANAIVFLFISLFLKNVMQKWADDD</sequence>
<accession>A0A1N7IHR5</accession>
<dbReference type="STRING" id="570947.SAMN05421687_1015"/>
<feature type="transmembrane region" description="Helical" evidence="8">
    <location>
        <begin position="58"/>
        <end position="74"/>
    </location>
</feature>
<keyword evidence="4 8" id="KW-0812">Transmembrane</keyword>
<comment type="similarity">
    <text evidence="2">Belongs to the MreD family.</text>
</comment>
<feature type="transmembrane region" description="Helical" evidence="8">
    <location>
        <begin position="33"/>
        <end position="51"/>
    </location>
</feature>
<evidence type="ECO:0000256" key="6">
    <source>
        <dbReference type="ARBA" id="ARBA00022989"/>
    </source>
</evidence>
<dbReference type="InterPro" id="IPR007227">
    <property type="entry name" value="Cell_shape_determining_MreD"/>
</dbReference>
<keyword evidence="7 8" id="KW-0472">Membrane</keyword>
<feature type="transmembrane region" description="Helical" evidence="8">
    <location>
        <begin position="80"/>
        <end position="96"/>
    </location>
</feature>
<protein>
    <submittedName>
        <fullName evidence="9">Rod shape-determining protein MreD</fullName>
    </submittedName>
</protein>
<dbReference type="GO" id="GO:0005886">
    <property type="term" value="C:plasma membrane"/>
    <property type="evidence" value="ECO:0007669"/>
    <property type="project" value="UniProtKB-SubCell"/>
</dbReference>
<feature type="transmembrane region" description="Helical" evidence="8">
    <location>
        <begin position="143"/>
        <end position="161"/>
    </location>
</feature>
<dbReference type="NCBIfam" id="TIGR03426">
    <property type="entry name" value="shape_MreD"/>
    <property type="match status" value="1"/>
</dbReference>
<dbReference type="GO" id="GO:0008360">
    <property type="term" value="P:regulation of cell shape"/>
    <property type="evidence" value="ECO:0007669"/>
    <property type="project" value="UniProtKB-KW"/>
</dbReference>
<keyword evidence="10" id="KW-1185">Reference proteome</keyword>
<evidence type="ECO:0000256" key="7">
    <source>
        <dbReference type="ARBA" id="ARBA00023136"/>
    </source>
</evidence>
<evidence type="ECO:0000256" key="2">
    <source>
        <dbReference type="ARBA" id="ARBA00007776"/>
    </source>
</evidence>
<dbReference type="EMBL" id="FTOC01000001">
    <property type="protein sequence ID" value="SIS36649.1"/>
    <property type="molecule type" value="Genomic_DNA"/>
</dbReference>
<evidence type="ECO:0000256" key="4">
    <source>
        <dbReference type="ARBA" id="ARBA00022692"/>
    </source>
</evidence>
<keyword evidence="6 8" id="KW-1133">Transmembrane helix</keyword>
<dbReference type="AlphaFoldDB" id="A0A1N7IHR5"/>
<dbReference type="OrthoDB" id="1653857at2"/>
<gene>
    <name evidence="9" type="ORF">SAMN05421687_1015</name>
</gene>
<keyword evidence="3" id="KW-1003">Cell membrane</keyword>
<evidence type="ECO:0000256" key="8">
    <source>
        <dbReference type="SAM" id="Phobius"/>
    </source>
</evidence>
<dbReference type="RefSeq" id="WP_076556289.1">
    <property type="nucleotide sequence ID" value="NZ_FTOC01000001.1"/>
</dbReference>
<name>A0A1N7IHR5_9BACI</name>
<organism evidence="9 10">
    <name type="scientific">Salimicrobium flavidum</name>
    <dbReference type="NCBI Taxonomy" id="570947"/>
    <lineage>
        <taxon>Bacteria</taxon>
        <taxon>Bacillati</taxon>
        <taxon>Bacillota</taxon>
        <taxon>Bacilli</taxon>
        <taxon>Bacillales</taxon>
        <taxon>Bacillaceae</taxon>
        <taxon>Salimicrobium</taxon>
    </lineage>
</organism>
<comment type="subcellular location">
    <subcellularLocation>
        <location evidence="1">Cell membrane</location>
        <topology evidence="1">Multi-pass membrane protein</topology>
    </subcellularLocation>
</comment>
<reference evidence="10" key="1">
    <citation type="submission" date="2017-01" db="EMBL/GenBank/DDBJ databases">
        <authorList>
            <person name="Varghese N."/>
            <person name="Submissions S."/>
        </authorList>
    </citation>
    <scope>NUCLEOTIDE SEQUENCE [LARGE SCALE GENOMIC DNA]</scope>
    <source>
        <strain evidence="10">DSM 23127</strain>
    </source>
</reference>
<evidence type="ECO:0000313" key="9">
    <source>
        <dbReference type="EMBL" id="SIS36649.1"/>
    </source>
</evidence>
<evidence type="ECO:0000256" key="5">
    <source>
        <dbReference type="ARBA" id="ARBA00022960"/>
    </source>
</evidence>
<evidence type="ECO:0000256" key="1">
    <source>
        <dbReference type="ARBA" id="ARBA00004651"/>
    </source>
</evidence>
<dbReference type="Proteomes" id="UP000187608">
    <property type="component" value="Unassembled WGS sequence"/>
</dbReference>
<feature type="transmembrane region" description="Helical" evidence="8">
    <location>
        <begin position="103"/>
        <end position="123"/>
    </location>
</feature>
<proteinExistence type="inferred from homology"/>